<dbReference type="InterPro" id="IPR001932">
    <property type="entry name" value="PPM-type_phosphatase-like_dom"/>
</dbReference>
<dbReference type="Gene3D" id="3.60.40.10">
    <property type="entry name" value="PPM-type phosphatase domain"/>
    <property type="match status" value="1"/>
</dbReference>
<feature type="modified residue" description="4-aspartylphosphate" evidence="2">
    <location>
        <position position="80"/>
    </location>
</feature>
<dbReference type="InterPro" id="IPR036457">
    <property type="entry name" value="PPM-type-like_dom_sf"/>
</dbReference>
<dbReference type="GO" id="GO:0016791">
    <property type="term" value="F:phosphatase activity"/>
    <property type="evidence" value="ECO:0007669"/>
    <property type="project" value="TreeGrafter"/>
</dbReference>
<dbReference type="PROSITE" id="PS50110">
    <property type="entry name" value="RESPONSE_REGULATORY"/>
    <property type="match status" value="1"/>
</dbReference>
<accession>A0AAW3ZDT0</accession>
<dbReference type="Pfam" id="PF07228">
    <property type="entry name" value="SpoIIE"/>
    <property type="match status" value="1"/>
</dbReference>
<dbReference type="PANTHER" id="PTHR43156:SF2">
    <property type="entry name" value="STAGE II SPORULATION PROTEIN E"/>
    <property type="match status" value="1"/>
</dbReference>
<dbReference type="Proteomes" id="UP000613768">
    <property type="component" value="Unassembled WGS sequence"/>
</dbReference>
<protein>
    <submittedName>
        <fullName evidence="5">SpoIIE family protein phosphatase</fullName>
    </submittedName>
</protein>
<comment type="caution">
    <text evidence="5">The sequence shown here is derived from an EMBL/GenBank/DDBJ whole genome shotgun (WGS) entry which is preliminary data.</text>
</comment>
<dbReference type="Pfam" id="PF00072">
    <property type="entry name" value="Response_reg"/>
    <property type="match status" value="1"/>
</dbReference>
<dbReference type="Gene3D" id="3.40.50.2300">
    <property type="match status" value="1"/>
</dbReference>
<dbReference type="GO" id="GO:0000160">
    <property type="term" value="P:phosphorelay signal transduction system"/>
    <property type="evidence" value="ECO:0007669"/>
    <property type="project" value="InterPro"/>
</dbReference>
<evidence type="ECO:0000259" key="4">
    <source>
        <dbReference type="PROSITE" id="PS50110"/>
    </source>
</evidence>
<keyword evidence="2" id="KW-0597">Phosphoprotein</keyword>
<keyword evidence="6" id="KW-1185">Reference proteome</keyword>
<evidence type="ECO:0000313" key="6">
    <source>
        <dbReference type="Proteomes" id="UP000613768"/>
    </source>
</evidence>
<feature type="domain" description="Response regulatory" evidence="4">
    <location>
        <begin position="25"/>
        <end position="149"/>
    </location>
</feature>
<dbReference type="SUPFAM" id="SSF81606">
    <property type="entry name" value="PP2C-like"/>
    <property type="match status" value="1"/>
</dbReference>
<dbReference type="EMBL" id="JACYTR010000002">
    <property type="protein sequence ID" value="MBD8524343.1"/>
    <property type="molecule type" value="Genomic_DNA"/>
</dbReference>
<evidence type="ECO:0000313" key="5">
    <source>
        <dbReference type="EMBL" id="MBD8524343.1"/>
    </source>
</evidence>
<dbReference type="InterPro" id="IPR052016">
    <property type="entry name" value="Bact_Sigma-Reg"/>
</dbReference>
<sequence length="431" mass="48027">MSAQAADELLFLDDEAPAVFAESWNVLIVDDEPEMHAITRLALRDLSFRGRGLNFLSAHSGREAEAVLRSQDDIALILLDVVMETDDAGLKVARFVRETLHNDRVRIVLRTGQPGQAPERNVIVEYDINDYKEKTELTSQKLVTTVISSLRTYQAISEVAALNRELEAKVRQRTEELEQSNHRLRRSLDALEQGEQAGRRIQFKLLPAKQKRFANYRFSHVLMASEVMSGDFVDYFAIDEHRVLFYIADVAGHGVASAFVTVYLKRFMGSVLEGGGAEAELSDPALMLSRLNIELLRDRLGKHIALFVGVLDTQSDQLVYANAGAFPFPLVDTGGSTTFLEQKSMPVGLMNSTRYESGRIALSPASRLLLVSDGLLELMADANTDRKLDSLRRRFVECGDDADSLLSDWMSLEESALPDDLTVLMLSGVRS</sequence>
<dbReference type="InterPro" id="IPR011006">
    <property type="entry name" value="CheY-like_superfamily"/>
</dbReference>
<dbReference type="SUPFAM" id="SSF52172">
    <property type="entry name" value="CheY-like"/>
    <property type="match status" value="1"/>
</dbReference>
<evidence type="ECO:0000256" key="3">
    <source>
        <dbReference type="SAM" id="Coils"/>
    </source>
</evidence>
<keyword evidence="1" id="KW-0378">Hydrolase</keyword>
<dbReference type="PANTHER" id="PTHR43156">
    <property type="entry name" value="STAGE II SPORULATION PROTEIN E-RELATED"/>
    <property type="match status" value="1"/>
</dbReference>
<gene>
    <name evidence="5" type="ORF">IFO71_01175</name>
</gene>
<dbReference type="SMART" id="SM00331">
    <property type="entry name" value="PP2C_SIG"/>
    <property type="match status" value="1"/>
</dbReference>
<dbReference type="AlphaFoldDB" id="A0AAW3ZDT0"/>
<proteinExistence type="predicted"/>
<name>A0AAW3ZDT0_9GAMM</name>
<evidence type="ECO:0000256" key="2">
    <source>
        <dbReference type="PROSITE-ProRule" id="PRU00169"/>
    </source>
</evidence>
<feature type="coiled-coil region" evidence="3">
    <location>
        <begin position="159"/>
        <end position="194"/>
    </location>
</feature>
<organism evidence="5 6">
    <name type="scientific">Pseudomarimonas arenosa</name>
    <dbReference type="NCBI Taxonomy" id="2774145"/>
    <lineage>
        <taxon>Bacteria</taxon>
        <taxon>Pseudomonadati</taxon>
        <taxon>Pseudomonadota</taxon>
        <taxon>Gammaproteobacteria</taxon>
        <taxon>Lysobacterales</taxon>
        <taxon>Lysobacteraceae</taxon>
        <taxon>Pseudomarimonas</taxon>
    </lineage>
</organism>
<dbReference type="SMART" id="SM00448">
    <property type="entry name" value="REC"/>
    <property type="match status" value="1"/>
</dbReference>
<keyword evidence="3" id="KW-0175">Coiled coil</keyword>
<dbReference type="RefSeq" id="WP_192027696.1">
    <property type="nucleotide sequence ID" value="NZ_JACYTR010000002.1"/>
</dbReference>
<dbReference type="InterPro" id="IPR001789">
    <property type="entry name" value="Sig_transdc_resp-reg_receiver"/>
</dbReference>
<reference evidence="5 6" key="1">
    <citation type="submission" date="2020-09" db="EMBL/GenBank/DDBJ databases">
        <title>Pseudoxanthomonas sp. CAU 1598 isolated from sand of Yaerae Beach.</title>
        <authorList>
            <person name="Kim W."/>
        </authorList>
    </citation>
    <scope>NUCLEOTIDE SEQUENCE [LARGE SCALE GENOMIC DNA]</scope>
    <source>
        <strain evidence="5 6">CAU 1598</strain>
    </source>
</reference>
<evidence type="ECO:0000256" key="1">
    <source>
        <dbReference type="ARBA" id="ARBA00022801"/>
    </source>
</evidence>